<dbReference type="SUPFAM" id="SSF56281">
    <property type="entry name" value="Metallo-hydrolase/oxidoreductase"/>
    <property type="match status" value="1"/>
</dbReference>
<dbReference type="InterPro" id="IPR011108">
    <property type="entry name" value="RMMBL"/>
</dbReference>
<evidence type="ECO:0000313" key="3">
    <source>
        <dbReference type="EMBL" id="MFC6673765.1"/>
    </source>
</evidence>
<dbReference type="InterPro" id="IPR022712">
    <property type="entry name" value="Beta_Casp"/>
</dbReference>
<evidence type="ECO:0000259" key="2">
    <source>
        <dbReference type="SMART" id="SM01027"/>
    </source>
</evidence>
<feature type="domain" description="Beta-Casp" evidence="2">
    <location>
        <begin position="11"/>
        <end position="130"/>
    </location>
</feature>
<dbReference type="PANTHER" id="PTHR11203">
    <property type="entry name" value="CLEAVAGE AND POLYADENYLATION SPECIFICITY FACTOR FAMILY MEMBER"/>
    <property type="match status" value="1"/>
</dbReference>
<dbReference type="InterPro" id="IPR036866">
    <property type="entry name" value="RibonucZ/Hydroxyglut_hydro"/>
</dbReference>
<reference evidence="4" key="1">
    <citation type="journal article" date="2019" name="Int. J. Syst. Evol. Microbiol.">
        <title>The Global Catalogue of Microorganisms (GCM) 10K type strain sequencing project: providing services to taxonomists for standard genome sequencing and annotation.</title>
        <authorList>
            <consortium name="The Broad Institute Genomics Platform"/>
            <consortium name="The Broad Institute Genome Sequencing Center for Infectious Disease"/>
            <person name="Wu L."/>
            <person name="Ma J."/>
        </authorList>
    </citation>
    <scope>NUCLEOTIDE SEQUENCE [LARGE SCALE GENOMIC DNA]</scope>
    <source>
        <strain evidence="4">NBRC 111756</strain>
    </source>
</reference>
<keyword evidence="4" id="KW-1185">Reference proteome</keyword>
<dbReference type="InterPro" id="IPR050698">
    <property type="entry name" value="MBL"/>
</dbReference>
<accession>A0ABW2A8R8</accession>
<organism evidence="3 4">
    <name type="scientific">Marinobacterium aestuariivivens</name>
    <dbReference type="NCBI Taxonomy" id="1698799"/>
    <lineage>
        <taxon>Bacteria</taxon>
        <taxon>Pseudomonadati</taxon>
        <taxon>Pseudomonadota</taxon>
        <taxon>Gammaproteobacteria</taxon>
        <taxon>Oceanospirillales</taxon>
        <taxon>Oceanospirillaceae</taxon>
        <taxon>Marinobacterium</taxon>
    </lineage>
</organism>
<dbReference type="Pfam" id="PF10996">
    <property type="entry name" value="Beta-Casp"/>
    <property type="match status" value="1"/>
</dbReference>
<sequence>MLIPSFAVGRAQLLQHMLTTLMANGSIPRLPIYLDSPMAIDVSDIYCRYHSQHRLTPQQCKAMCQVPTYTRSVEASKALAGQAYPHIIIAGSGMASGGRILHHFKRLLGNPGTTVLFTGYQAGGTRGAKMTSGAEAVKIHGKWVPMRADVRVLAGLSGHGDYLELAQWLDKSALKQDTAIRLVHGEPEALEGMRDYLGLHTAFRAEVARKGTTLTL</sequence>
<name>A0ABW2A8R8_9GAMM</name>
<comment type="caution">
    <text evidence="3">The sequence shown here is derived from an EMBL/GenBank/DDBJ whole genome shotgun (WGS) entry which is preliminary data.</text>
</comment>
<dbReference type="PANTHER" id="PTHR11203:SF37">
    <property type="entry name" value="INTEGRATOR COMPLEX SUBUNIT 11"/>
    <property type="match status" value="1"/>
</dbReference>
<evidence type="ECO:0000256" key="1">
    <source>
        <dbReference type="ARBA" id="ARBA00022801"/>
    </source>
</evidence>
<evidence type="ECO:0000313" key="4">
    <source>
        <dbReference type="Proteomes" id="UP001596422"/>
    </source>
</evidence>
<gene>
    <name evidence="3" type="ORF">ACFQDL_29510</name>
</gene>
<dbReference type="Pfam" id="PF07521">
    <property type="entry name" value="RMMBL"/>
    <property type="match status" value="1"/>
</dbReference>
<proteinExistence type="predicted"/>
<protein>
    <submittedName>
        <fullName evidence="3">MBL fold metallo-hydrolase RNA specificity domain-containing protein</fullName>
    </submittedName>
</protein>
<dbReference type="EMBL" id="JBHSWE010000001">
    <property type="protein sequence ID" value="MFC6673765.1"/>
    <property type="molecule type" value="Genomic_DNA"/>
</dbReference>
<dbReference type="Gene3D" id="3.40.50.10890">
    <property type="match status" value="1"/>
</dbReference>
<keyword evidence="1" id="KW-0378">Hydrolase</keyword>
<dbReference type="RefSeq" id="WP_379912416.1">
    <property type="nucleotide sequence ID" value="NZ_JBHSWE010000001.1"/>
</dbReference>
<dbReference type="SMART" id="SM01027">
    <property type="entry name" value="Beta-Casp"/>
    <property type="match status" value="1"/>
</dbReference>
<dbReference type="Proteomes" id="UP001596422">
    <property type="component" value="Unassembled WGS sequence"/>
</dbReference>